<gene>
    <name evidence="6" type="ORF">FPE_LOCUS9792</name>
</gene>
<dbReference type="EMBL" id="OU503040">
    <property type="protein sequence ID" value="CAI9762362.1"/>
    <property type="molecule type" value="Genomic_DNA"/>
</dbReference>
<dbReference type="InterPro" id="IPR035979">
    <property type="entry name" value="RBD_domain_sf"/>
</dbReference>
<dbReference type="InterPro" id="IPR050374">
    <property type="entry name" value="RRT5_SRSF_SR"/>
</dbReference>
<dbReference type="PANTHER" id="PTHR23003:SF62">
    <property type="entry name" value="SERINE_ARGININE (SR)-TYPE SHUTTLING MRNA BINDING PROTEIN NPL3"/>
    <property type="match status" value="1"/>
</dbReference>
<proteinExistence type="predicted"/>
<keyword evidence="3" id="KW-0677">Repeat</keyword>
<reference evidence="6" key="1">
    <citation type="submission" date="2023-05" db="EMBL/GenBank/DDBJ databases">
        <authorList>
            <person name="Huff M."/>
        </authorList>
    </citation>
    <scope>NUCLEOTIDE SEQUENCE</scope>
</reference>
<evidence type="ECO:0000313" key="6">
    <source>
        <dbReference type="EMBL" id="CAI9762362.1"/>
    </source>
</evidence>
<keyword evidence="2" id="KW-0507">mRNA processing</keyword>
<dbReference type="Proteomes" id="UP000834106">
    <property type="component" value="Chromosome 5"/>
</dbReference>
<accession>A0AAD1Z372</accession>
<dbReference type="GO" id="GO:0006397">
    <property type="term" value="P:mRNA processing"/>
    <property type="evidence" value="ECO:0007669"/>
    <property type="project" value="UniProtKB-KW"/>
</dbReference>
<dbReference type="AlphaFoldDB" id="A0AAD1Z372"/>
<evidence type="ECO:0000256" key="4">
    <source>
        <dbReference type="ARBA" id="ARBA00022884"/>
    </source>
</evidence>
<protein>
    <submittedName>
        <fullName evidence="6">Uncharacterized protein</fullName>
    </submittedName>
</protein>
<evidence type="ECO:0000256" key="5">
    <source>
        <dbReference type="ARBA" id="ARBA00023242"/>
    </source>
</evidence>
<evidence type="ECO:0000256" key="2">
    <source>
        <dbReference type="ARBA" id="ARBA00022664"/>
    </source>
</evidence>
<dbReference type="SUPFAM" id="SSF54928">
    <property type="entry name" value="RNA-binding domain, RBD"/>
    <property type="match status" value="1"/>
</dbReference>
<dbReference type="GO" id="GO:0003729">
    <property type="term" value="F:mRNA binding"/>
    <property type="evidence" value="ECO:0007669"/>
    <property type="project" value="TreeGrafter"/>
</dbReference>
<keyword evidence="4" id="KW-0694">RNA-binding</keyword>
<evidence type="ECO:0000256" key="1">
    <source>
        <dbReference type="ARBA" id="ARBA00004123"/>
    </source>
</evidence>
<sequence length="130" mass="14971">MVISLCKLMREYTRLSYSFLSSATYSDIISNREGYFRVLDFHEMNNAGNHLVAANSVFEDYCDADDAIRGRDGYDFDGHRLRGRGSSYDRYSNYNSGGSRSLLSKRSDYRVLVTRLPSSASWQDLKDHMH</sequence>
<organism evidence="6 7">
    <name type="scientific">Fraxinus pennsylvanica</name>
    <dbReference type="NCBI Taxonomy" id="56036"/>
    <lineage>
        <taxon>Eukaryota</taxon>
        <taxon>Viridiplantae</taxon>
        <taxon>Streptophyta</taxon>
        <taxon>Embryophyta</taxon>
        <taxon>Tracheophyta</taxon>
        <taxon>Spermatophyta</taxon>
        <taxon>Magnoliopsida</taxon>
        <taxon>eudicotyledons</taxon>
        <taxon>Gunneridae</taxon>
        <taxon>Pentapetalae</taxon>
        <taxon>asterids</taxon>
        <taxon>lamiids</taxon>
        <taxon>Lamiales</taxon>
        <taxon>Oleaceae</taxon>
        <taxon>Oleeae</taxon>
        <taxon>Fraxinus</taxon>
    </lineage>
</organism>
<dbReference type="GO" id="GO:0005737">
    <property type="term" value="C:cytoplasm"/>
    <property type="evidence" value="ECO:0007669"/>
    <property type="project" value="TreeGrafter"/>
</dbReference>
<evidence type="ECO:0000256" key="3">
    <source>
        <dbReference type="ARBA" id="ARBA00022737"/>
    </source>
</evidence>
<keyword evidence="5" id="KW-0539">Nucleus</keyword>
<comment type="subcellular location">
    <subcellularLocation>
        <location evidence="1">Nucleus</location>
    </subcellularLocation>
</comment>
<keyword evidence="7" id="KW-1185">Reference proteome</keyword>
<evidence type="ECO:0000313" key="7">
    <source>
        <dbReference type="Proteomes" id="UP000834106"/>
    </source>
</evidence>
<dbReference type="PANTHER" id="PTHR23003">
    <property type="entry name" value="RNA RECOGNITION MOTIF RRM DOMAIN CONTAINING PROTEIN"/>
    <property type="match status" value="1"/>
</dbReference>
<dbReference type="GO" id="GO:0005634">
    <property type="term" value="C:nucleus"/>
    <property type="evidence" value="ECO:0007669"/>
    <property type="project" value="UniProtKB-SubCell"/>
</dbReference>
<name>A0AAD1Z372_9LAMI</name>